<dbReference type="PANTHER" id="PTHR11695">
    <property type="entry name" value="ALCOHOL DEHYDROGENASE RELATED"/>
    <property type="match status" value="1"/>
</dbReference>
<dbReference type="InterPro" id="IPR020843">
    <property type="entry name" value="ER"/>
</dbReference>
<dbReference type="Proteomes" id="UP001209878">
    <property type="component" value="Unassembled WGS sequence"/>
</dbReference>
<organism evidence="7 8">
    <name type="scientific">Ridgeia piscesae</name>
    <name type="common">Tubeworm</name>
    <dbReference type="NCBI Taxonomy" id="27915"/>
    <lineage>
        <taxon>Eukaryota</taxon>
        <taxon>Metazoa</taxon>
        <taxon>Spiralia</taxon>
        <taxon>Lophotrochozoa</taxon>
        <taxon>Annelida</taxon>
        <taxon>Polychaeta</taxon>
        <taxon>Sedentaria</taxon>
        <taxon>Canalipalpata</taxon>
        <taxon>Sabellida</taxon>
        <taxon>Siboglinidae</taxon>
        <taxon>Ridgeia</taxon>
    </lineage>
</organism>
<comment type="caution">
    <text evidence="7">The sequence shown here is derived from an EMBL/GenBank/DDBJ whole genome shotgun (WGS) entry which is preliminary data.</text>
</comment>
<dbReference type="SMART" id="SM00829">
    <property type="entry name" value="PKS_ER"/>
    <property type="match status" value="1"/>
</dbReference>
<dbReference type="InterPro" id="IPR036291">
    <property type="entry name" value="NAD(P)-bd_dom_sf"/>
</dbReference>
<evidence type="ECO:0000256" key="2">
    <source>
        <dbReference type="ARBA" id="ARBA00010371"/>
    </source>
</evidence>
<keyword evidence="8" id="KW-1185">Reference proteome</keyword>
<dbReference type="AlphaFoldDB" id="A0AAD9KJV2"/>
<comment type="subcellular location">
    <subcellularLocation>
        <location evidence="1">Mitochondrion</location>
    </subcellularLocation>
</comment>
<protein>
    <recommendedName>
        <fullName evidence="6">Enoyl reductase (ER) domain-containing protein</fullName>
    </recommendedName>
</protein>
<dbReference type="SUPFAM" id="SSF51735">
    <property type="entry name" value="NAD(P)-binding Rossmann-fold domains"/>
    <property type="match status" value="1"/>
</dbReference>
<gene>
    <name evidence="7" type="ORF">NP493_931g00037</name>
</gene>
<comment type="similarity">
    <text evidence="2">Belongs to the zinc-containing alcohol dehydrogenase family. Quinone oxidoreductase subfamily.</text>
</comment>
<evidence type="ECO:0000256" key="3">
    <source>
        <dbReference type="ARBA" id="ARBA00022946"/>
    </source>
</evidence>
<dbReference type="Pfam" id="PF08240">
    <property type="entry name" value="ADH_N"/>
    <property type="match status" value="1"/>
</dbReference>
<accession>A0AAD9KJV2</accession>
<dbReference type="InterPro" id="IPR011032">
    <property type="entry name" value="GroES-like_sf"/>
</dbReference>
<dbReference type="EMBL" id="JAODUO010000935">
    <property type="protein sequence ID" value="KAK2172726.1"/>
    <property type="molecule type" value="Genomic_DNA"/>
</dbReference>
<feature type="domain" description="Enoyl reductase (ER)" evidence="6">
    <location>
        <begin position="86"/>
        <end position="430"/>
    </location>
</feature>
<keyword evidence="4" id="KW-0560">Oxidoreductase</keyword>
<dbReference type="GO" id="GO:0016491">
    <property type="term" value="F:oxidoreductase activity"/>
    <property type="evidence" value="ECO:0007669"/>
    <property type="project" value="UniProtKB-KW"/>
</dbReference>
<evidence type="ECO:0000256" key="5">
    <source>
        <dbReference type="ARBA" id="ARBA00023128"/>
    </source>
</evidence>
<dbReference type="InterPro" id="IPR050700">
    <property type="entry name" value="YIM1/Zinc_Alcohol_DH_Fams"/>
</dbReference>
<evidence type="ECO:0000259" key="6">
    <source>
        <dbReference type="SMART" id="SM00829"/>
    </source>
</evidence>
<dbReference type="CDD" id="cd08248">
    <property type="entry name" value="RTN4I1"/>
    <property type="match status" value="1"/>
</dbReference>
<reference evidence="7" key="1">
    <citation type="journal article" date="2023" name="Mol. Biol. Evol.">
        <title>Third-Generation Sequencing Reveals the Adaptive Role of the Epigenome in Three Deep-Sea Polychaetes.</title>
        <authorList>
            <person name="Perez M."/>
            <person name="Aroh O."/>
            <person name="Sun Y."/>
            <person name="Lan Y."/>
            <person name="Juniper S.K."/>
            <person name="Young C.R."/>
            <person name="Angers B."/>
            <person name="Qian P.Y."/>
        </authorList>
    </citation>
    <scope>NUCLEOTIDE SEQUENCE</scope>
    <source>
        <strain evidence="7">R07B-5</strain>
    </source>
</reference>
<dbReference type="GO" id="GO:0005739">
    <property type="term" value="C:mitochondrion"/>
    <property type="evidence" value="ECO:0007669"/>
    <property type="project" value="UniProtKB-SubCell"/>
</dbReference>
<dbReference type="Pfam" id="PF13602">
    <property type="entry name" value="ADH_zinc_N_2"/>
    <property type="match status" value="1"/>
</dbReference>
<dbReference type="InterPro" id="IPR013154">
    <property type="entry name" value="ADH-like_N"/>
</dbReference>
<evidence type="ECO:0000256" key="1">
    <source>
        <dbReference type="ARBA" id="ARBA00004173"/>
    </source>
</evidence>
<dbReference type="InterPro" id="IPR037397">
    <property type="entry name" value="RTN4IP1"/>
</dbReference>
<dbReference type="FunFam" id="3.40.50.720:FF:000147">
    <property type="entry name" value="Reticulon-4-interacting protein 1 homolog, mitochondrial"/>
    <property type="match status" value="1"/>
</dbReference>
<evidence type="ECO:0000313" key="7">
    <source>
        <dbReference type="EMBL" id="KAK2172726.1"/>
    </source>
</evidence>
<keyword evidence="5" id="KW-0496">Mitochondrion</keyword>
<dbReference type="PANTHER" id="PTHR11695:SF294">
    <property type="entry name" value="RETICULON-4-INTERACTING PROTEIN 1, MITOCHONDRIAL"/>
    <property type="match status" value="1"/>
</dbReference>
<sequence length="438" mass="47920">MNNICLVGVKSSENTIRHIARAFAAANRDVGIARHMPPCYVMMSRLNNVRRHFATTARSLQDAGRRQTIHCTRPSTMTAWEIERYGSTSEMNLSTTTHIPTLRSPDDILIEVHAASVNPIDTRMLGGYGHVLFNKARQLKNCKQHNKRTSEFPLILGRDCSGIVRETGRNVDNKLLKPGDEVWAAIDLAKSGTHAEYVIGSSSEVTKKPVSLSHTEAASIPYVAGTTWTALHSGCLTKKNARHKKVLVLGGSGGIGTFAIQLLKAWGATVTCTCAPDAADMVLSLGADVAINYKAPNIMQELKELDGFDFILDTVGKYCDDGCRDLLLPGGSYVTLLSPLMHNTDDLGLVLGMARSAATFSCNVTQGLASQGKHYRWAFFSPCRDGLEQVARLVDDGKIRPVIEKVFPFRELREAYKKVATPHSRGKTVVSLIDDPQN</sequence>
<dbReference type="Gene3D" id="3.90.180.10">
    <property type="entry name" value="Medium-chain alcohol dehydrogenases, catalytic domain"/>
    <property type="match status" value="1"/>
</dbReference>
<keyword evidence="3" id="KW-0809">Transit peptide</keyword>
<proteinExistence type="inferred from homology"/>
<evidence type="ECO:0000313" key="8">
    <source>
        <dbReference type="Proteomes" id="UP001209878"/>
    </source>
</evidence>
<evidence type="ECO:0000256" key="4">
    <source>
        <dbReference type="ARBA" id="ARBA00023002"/>
    </source>
</evidence>
<dbReference type="Gene3D" id="3.40.50.720">
    <property type="entry name" value="NAD(P)-binding Rossmann-like Domain"/>
    <property type="match status" value="1"/>
</dbReference>
<name>A0AAD9KJV2_RIDPI</name>
<dbReference type="SUPFAM" id="SSF50129">
    <property type="entry name" value="GroES-like"/>
    <property type="match status" value="1"/>
</dbReference>